<keyword evidence="4 7" id="KW-0472">Membrane</keyword>
<evidence type="ECO:0000256" key="4">
    <source>
        <dbReference type="ARBA" id="ARBA00023136"/>
    </source>
</evidence>
<sequence length="368" mass="40481">MAEDRSMEVRAIAAVFLSLAAVTTVLRCYVRLAIVKAFGWDDGIMVVSMLFYAMFSGCMIGGSMYGTGKHLVDLSNYQRTTAMEYWFLCDIGYALASILCKVSVSIFILRVTIDRTHQIVIGIVGGIVVSAGFIFFIMLLVQCHPLSYFWTRLSSSNLGNGSCINMDVVIAGLYTFSAASALFDMTIGILPILLVRKLKMRRDVKVAVAGLLSMACVASIAVFVRIPYIQTLHSDDFLYATTPIAIWSNIETGLGIFAGSLATLRPLLRKFNPSTGPGYPSPWPSSRGKRSRSMPLHSLENPIHDSSRLGNDERLYNTTIYSVERGERRESAEDAADQLPILPKGEFDHYVGGNGISVKREVVVTRAE</sequence>
<feature type="transmembrane region" description="Helical" evidence="7">
    <location>
        <begin position="168"/>
        <end position="194"/>
    </location>
</feature>
<dbReference type="VEuPathDB" id="FungiDB:BO71DRAFT_442471"/>
<evidence type="ECO:0000256" key="3">
    <source>
        <dbReference type="ARBA" id="ARBA00022989"/>
    </source>
</evidence>
<feature type="transmembrane region" description="Helical" evidence="7">
    <location>
        <begin position="12"/>
        <end position="32"/>
    </location>
</feature>
<dbReference type="PANTHER" id="PTHR33048:SF96">
    <property type="entry name" value="INTEGRAL MEMBRANE PROTEIN"/>
    <property type="match status" value="1"/>
</dbReference>
<organism evidence="9 10">
    <name type="scientific">Aspergillus ellipticus CBS 707.79</name>
    <dbReference type="NCBI Taxonomy" id="1448320"/>
    <lineage>
        <taxon>Eukaryota</taxon>
        <taxon>Fungi</taxon>
        <taxon>Dikarya</taxon>
        <taxon>Ascomycota</taxon>
        <taxon>Pezizomycotina</taxon>
        <taxon>Eurotiomycetes</taxon>
        <taxon>Eurotiomycetidae</taxon>
        <taxon>Eurotiales</taxon>
        <taxon>Aspergillaceae</taxon>
        <taxon>Aspergillus</taxon>
        <taxon>Aspergillus subgen. Circumdati</taxon>
    </lineage>
</organism>
<feature type="transmembrane region" description="Helical" evidence="7">
    <location>
        <begin position="244"/>
        <end position="264"/>
    </location>
</feature>
<feature type="transmembrane region" description="Helical" evidence="7">
    <location>
        <begin position="85"/>
        <end position="109"/>
    </location>
</feature>
<evidence type="ECO:0000256" key="1">
    <source>
        <dbReference type="ARBA" id="ARBA00004141"/>
    </source>
</evidence>
<dbReference type="GO" id="GO:0016020">
    <property type="term" value="C:membrane"/>
    <property type="evidence" value="ECO:0007669"/>
    <property type="project" value="UniProtKB-SubCell"/>
</dbReference>
<dbReference type="Proteomes" id="UP000247810">
    <property type="component" value="Unassembled WGS sequence"/>
</dbReference>
<evidence type="ECO:0000313" key="10">
    <source>
        <dbReference type="Proteomes" id="UP000247810"/>
    </source>
</evidence>
<feature type="transmembrane region" description="Helical" evidence="7">
    <location>
        <begin position="121"/>
        <end position="148"/>
    </location>
</feature>
<accession>A0A319DDP5</accession>
<name>A0A319DDP5_9EURO</name>
<keyword evidence="2 7" id="KW-0812">Transmembrane</keyword>
<gene>
    <name evidence="9" type="ORF">BO71DRAFT_442471</name>
</gene>
<protein>
    <recommendedName>
        <fullName evidence="8">Rhodopsin domain-containing protein</fullName>
    </recommendedName>
</protein>
<keyword evidence="3 7" id="KW-1133">Transmembrane helix</keyword>
<comment type="subcellular location">
    <subcellularLocation>
        <location evidence="1">Membrane</location>
        <topology evidence="1">Multi-pass membrane protein</topology>
    </subcellularLocation>
</comment>
<dbReference type="STRING" id="1448320.A0A319DDP5"/>
<evidence type="ECO:0000256" key="5">
    <source>
        <dbReference type="ARBA" id="ARBA00038359"/>
    </source>
</evidence>
<evidence type="ECO:0000256" key="7">
    <source>
        <dbReference type="SAM" id="Phobius"/>
    </source>
</evidence>
<dbReference type="AlphaFoldDB" id="A0A319DDP5"/>
<evidence type="ECO:0000313" key="9">
    <source>
        <dbReference type="EMBL" id="PYH92397.1"/>
    </source>
</evidence>
<reference evidence="9 10" key="1">
    <citation type="submission" date="2018-02" db="EMBL/GenBank/DDBJ databases">
        <title>The genomes of Aspergillus section Nigri reveals drivers in fungal speciation.</title>
        <authorList>
            <consortium name="DOE Joint Genome Institute"/>
            <person name="Vesth T.C."/>
            <person name="Nybo J."/>
            <person name="Theobald S."/>
            <person name="Brandl J."/>
            <person name="Frisvad J.C."/>
            <person name="Nielsen K.F."/>
            <person name="Lyhne E.K."/>
            <person name="Kogle M.E."/>
            <person name="Kuo A."/>
            <person name="Riley R."/>
            <person name="Clum A."/>
            <person name="Nolan M."/>
            <person name="Lipzen A."/>
            <person name="Salamov A."/>
            <person name="Henrissat B."/>
            <person name="Wiebenga A."/>
            <person name="De vries R.P."/>
            <person name="Grigoriev I.V."/>
            <person name="Mortensen U.H."/>
            <person name="Andersen M.R."/>
            <person name="Baker S.E."/>
        </authorList>
    </citation>
    <scope>NUCLEOTIDE SEQUENCE [LARGE SCALE GENOMIC DNA]</scope>
    <source>
        <strain evidence="9 10">CBS 707.79</strain>
    </source>
</reference>
<proteinExistence type="inferred from homology"/>
<keyword evidence="10" id="KW-1185">Reference proteome</keyword>
<evidence type="ECO:0000259" key="8">
    <source>
        <dbReference type="Pfam" id="PF20684"/>
    </source>
</evidence>
<dbReference type="EMBL" id="KZ825917">
    <property type="protein sequence ID" value="PYH92397.1"/>
    <property type="molecule type" value="Genomic_DNA"/>
</dbReference>
<evidence type="ECO:0000256" key="6">
    <source>
        <dbReference type="SAM" id="MobiDB-lite"/>
    </source>
</evidence>
<dbReference type="InterPro" id="IPR052337">
    <property type="entry name" value="SAT4-like"/>
</dbReference>
<feature type="domain" description="Rhodopsin" evidence="8">
    <location>
        <begin position="26"/>
        <end position="270"/>
    </location>
</feature>
<feature type="transmembrane region" description="Helical" evidence="7">
    <location>
        <begin position="44"/>
        <end position="65"/>
    </location>
</feature>
<feature type="region of interest" description="Disordered" evidence="6">
    <location>
        <begin position="278"/>
        <end position="303"/>
    </location>
</feature>
<dbReference type="PANTHER" id="PTHR33048">
    <property type="entry name" value="PTH11-LIKE INTEGRAL MEMBRANE PROTEIN (AFU_ORTHOLOGUE AFUA_5G11245)"/>
    <property type="match status" value="1"/>
</dbReference>
<dbReference type="OrthoDB" id="3897607at2759"/>
<dbReference type="InterPro" id="IPR049326">
    <property type="entry name" value="Rhodopsin_dom_fungi"/>
</dbReference>
<evidence type="ECO:0000256" key="2">
    <source>
        <dbReference type="ARBA" id="ARBA00022692"/>
    </source>
</evidence>
<comment type="similarity">
    <text evidence="5">Belongs to the SAT4 family.</text>
</comment>
<feature type="transmembrane region" description="Helical" evidence="7">
    <location>
        <begin position="206"/>
        <end position="224"/>
    </location>
</feature>
<dbReference type="Pfam" id="PF20684">
    <property type="entry name" value="Fung_rhodopsin"/>
    <property type="match status" value="1"/>
</dbReference>